<protein>
    <submittedName>
        <fullName evidence="2">Uncharacterized protein</fullName>
    </submittedName>
</protein>
<evidence type="ECO:0000313" key="2">
    <source>
        <dbReference type="EMBL" id="KAI7836617.1"/>
    </source>
</evidence>
<feature type="region of interest" description="Disordered" evidence="1">
    <location>
        <begin position="138"/>
        <end position="157"/>
    </location>
</feature>
<evidence type="ECO:0000313" key="3">
    <source>
        <dbReference type="Proteomes" id="UP001205105"/>
    </source>
</evidence>
<name>A0AAD5H262_9CHLO</name>
<dbReference type="AlphaFoldDB" id="A0AAD5H262"/>
<proteinExistence type="predicted"/>
<gene>
    <name evidence="2" type="ORF">COHA_009502</name>
</gene>
<keyword evidence="3" id="KW-1185">Reference proteome</keyword>
<sequence length="253" mass="25641">MASALRWLGARLTAVQPERQLHREQARLLHLQQLLLQYLGRLARGAECSGGGASGGGGGAPADAGQASVQAALGFELSVGPSTIPGAGRGVFITGGCCPAGGILSLYPGLVHDSGDVEEQQAASALAEDASVAGAAAGAASGPACSDHHQQAQQLEGGGSSAVEQALVHQAALGNLFNHRPGGARFELVPLPSAAVPPALARFLPAVHAGGFDSGLHWVPLVLARRPVQAEGGRPTEVWVDYGVDAHNLGYHF</sequence>
<evidence type="ECO:0000256" key="1">
    <source>
        <dbReference type="SAM" id="MobiDB-lite"/>
    </source>
</evidence>
<dbReference type="Proteomes" id="UP001205105">
    <property type="component" value="Unassembled WGS sequence"/>
</dbReference>
<reference evidence="2" key="1">
    <citation type="submission" date="2020-11" db="EMBL/GenBank/DDBJ databases">
        <title>Chlorella ohadii genome sequencing and assembly.</title>
        <authorList>
            <person name="Murik O."/>
            <person name="Treves H."/>
            <person name="Kedem I."/>
            <person name="Shotland Y."/>
            <person name="Kaplan A."/>
        </authorList>
    </citation>
    <scope>NUCLEOTIDE SEQUENCE</scope>
    <source>
        <strain evidence="2">1</strain>
    </source>
</reference>
<comment type="caution">
    <text evidence="2">The sequence shown here is derived from an EMBL/GenBank/DDBJ whole genome shotgun (WGS) entry which is preliminary data.</text>
</comment>
<dbReference type="EMBL" id="JADXDR010000180">
    <property type="protein sequence ID" value="KAI7836617.1"/>
    <property type="molecule type" value="Genomic_DNA"/>
</dbReference>
<organism evidence="2 3">
    <name type="scientific">Chlorella ohadii</name>
    <dbReference type="NCBI Taxonomy" id="2649997"/>
    <lineage>
        <taxon>Eukaryota</taxon>
        <taxon>Viridiplantae</taxon>
        <taxon>Chlorophyta</taxon>
        <taxon>core chlorophytes</taxon>
        <taxon>Trebouxiophyceae</taxon>
        <taxon>Chlorellales</taxon>
        <taxon>Chlorellaceae</taxon>
        <taxon>Chlorella clade</taxon>
        <taxon>Chlorella</taxon>
    </lineage>
</organism>
<accession>A0AAD5H262</accession>